<proteinExistence type="predicted"/>
<keyword evidence="1" id="KW-1133">Transmembrane helix</keyword>
<keyword evidence="1" id="KW-0472">Membrane</keyword>
<evidence type="ECO:0000313" key="3">
    <source>
        <dbReference type="Proteomes" id="UP000032024"/>
    </source>
</evidence>
<sequence length="48" mass="5374">MDVWKGGISAAAVHCKQVPVCPKKHLLLAFSEMFFAVHLLYGRFISIL</sequence>
<feature type="transmembrane region" description="Helical" evidence="1">
    <location>
        <begin position="26"/>
        <end position="45"/>
    </location>
</feature>
<reference evidence="3" key="1">
    <citation type="submission" date="2015-01" db="EMBL/GenBank/DDBJ databases">
        <title>Comparative genome analysis of Bacillus coagulans HM-08, Clostridium butyricum HM-68, Bacillus subtilis HM-66 and Bacillus paralicheniformis BL-09.</title>
        <authorList>
            <person name="Zhang H."/>
        </authorList>
    </citation>
    <scope>NUCLEOTIDE SEQUENCE [LARGE SCALE GENOMIC DNA]</scope>
    <source>
        <strain evidence="3">HM-08</strain>
    </source>
</reference>
<evidence type="ECO:0000313" key="2">
    <source>
        <dbReference type="EMBL" id="AJO23636.1"/>
    </source>
</evidence>
<keyword evidence="3" id="KW-1185">Reference proteome</keyword>
<gene>
    <name evidence="2" type="ORF">SB48_HM08orf04532</name>
</gene>
<organism evidence="2 3">
    <name type="scientific">Heyndrickxia coagulans</name>
    <name type="common">Weizmannia coagulans</name>
    <dbReference type="NCBI Taxonomy" id="1398"/>
    <lineage>
        <taxon>Bacteria</taxon>
        <taxon>Bacillati</taxon>
        <taxon>Bacillota</taxon>
        <taxon>Bacilli</taxon>
        <taxon>Bacillales</taxon>
        <taxon>Bacillaceae</taxon>
        <taxon>Heyndrickxia</taxon>
    </lineage>
</organism>
<dbReference type="EMBL" id="CP010525">
    <property type="protein sequence ID" value="AJO23636.1"/>
    <property type="molecule type" value="Genomic_DNA"/>
</dbReference>
<keyword evidence="1" id="KW-0812">Transmembrane</keyword>
<protein>
    <submittedName>
        <fullName evidence="2">Uncharacterized protein</fullName>
    </submittedName>
</protein>
<name>A0AAN0WCN6_HEYCO</name>
<dbReference type="AlphaFoldDB" id="A0AAN0WCN6"/>
<accession>A0AAN0WCN6</accession>
<dbReference type="Proteomes" id="UP000032024">
    <property type="component" value="Chromosome"/>
</dbReference>
<evidence type="ECO:0000256" key="1">
    <source>
        <dbReference type="SAM" id="Phobius"/>
    </source>
</evidence>